<name>A0A5B0SVS3_9ENTR</name>
<dbReference type="AlphaFoldDB" id="A0A5B0SVS3"/>
<comment type="caution">
    <text evidence="1">The sequence shown here is derived from an EMBL/GenBank/DDBJ whole genome shotgun (WGS) entry which is preliminary data.</text>
</comment>
<gene>
    <name evidence="1" type="ORF">D3H66_19655</name>
</gene>
<dbReference type="EMBL" id="VTZD01000024">
    <property type="protein sequence ID" value="KAA1141988.1"/>
    <property type="molecule type" value="Genomic_DNA"/>
</dbReference>
<dbReference type="Proteomes" id="UP000323297">
    <property type="component" value="Unassembled WGS sequence"/>
</dbReference>
<evidence type="ECO:0000313" key="1">
    <source>
        <dbReference type="EMBL" id="KAA1141988.1"/>
    </source>
</evidence>
<sequence length="143" mass="16553">MTEKISLLNNKKAKLIEQTMLLLSKTSPSLIKALVQHVVFKIKPTDMSDFKHSAIYRAKSTFKENRDKVIALSGLYSPLFGREHECTDKEPFSLIVNVEDAELEQGLIWYSTTTGKSYRMDELDYFLLTDNGYTPFNMIRHKR</sequence>
<dbReference type="RefSeq" id="WP_149608116.1">
    <property type="nucleotide sequence ID" value="NZ_VTZD01000024.1"/>
</dbReference>
<protein>
    <submittedName>
        <fullName evidence="1">Uncharacterized protein</fullName>
    </submittedName>
</protein>
<evidence type="ECO:0000313" key="2">
    <source>
        <dbReference type="Proteomes" id="UP000323297"/>
    </source>
</evidence>
<reference evidence="1 2" key="1">
    <citation type="submission" date="2019-08" db="EMBL/GenBank/DDBJ databases">
        <title>Draft genome sequence of Citrobacter portucalensis strain isolated from green turtle.</title>
        <authorList>
            <person name="Fernandes M.R."/>
            <person name="Sellera F.P."/>
            <person name="Goldeberg D.W."/>
            <person name="Costa D.C."/>
            <person name="Lincopan N."/>
        </authorList>
    </citation>
    <scope>NUCLEOTIDE SEQUENCE [LARGE SCALE GENOMIC DNA]</scope>
    <source>
        <strain evidence="1 2">TV06</strain>
    </source>
</reference>
<accession>A0A5B0SVS3</accession>
<proteinExistence type="predicted"/>
<organism evidence="1 2">
    <name type="scientific">Citrobacter portucalensis</name>
    <dbReference type="NCBI Taxonomy" id="1639133"/>
    <lineage>
        <taxon>Bacteria</taxon>
        <taxon>Pseudomonadati</taxon>
        <taxon>Pseudomonadota</taxon>
        <taxon>Gammaproteobacteria</taxon>
        <taxon>Enterobacterales</taxon>
        <taxon>Enterobacteriaceae</taxon>
        <taxon>Citrobacter</taxon>
        <taxon>Citrobacter freundii complex</taxon>
    </lineage>
</organism>